<dbReference type="NCBIfam" id="NF005291">
    <property type="entry name" value="PRK06814.1"/>
    <property type="match status" value="1"/>
</dbReference>
<dbReference type="InterPro" id="IPR045851">
    <property type="entry name" value="AMP-bd_C_sf"/>
</dbReference>
<feature type="transmembrane region" description="Helical" evidence="6">
    <location>
        <begin position="252"/>
        <end position="272"/>
    </location>
</feature>
<dbReference type="Pfam" id="PF13193">
    <property type="entry name" value="AMP-binding_C"/>
    <property type="match status" value="1"/>
</dbReference>
<gene>
    <name evidence="8" type="ORF">GXW71_19925</name>
</gene>
<evidence type="ECO:0000313" key="9">
    <source>
        <dbReference type="Proteomes" id="UP001196870"/>
    </source>
</evidence>
<evidence type="ECO:0000256" key="4">
    <source>
        <dbReference type="ARBA" id="ARBA00022989"/>
    </source>
</evidence>
<dbReference type="Pfam" id="PF00501">
    <property type="entry name" value="AMP-binding"/>
    <property type="match status" value="1"/>
</dbReference>
<dbReference type="SUPFAM" id="SSF103473">
    <property type="entry name" value="MFS general substrate transporter"/>
    <property type="match status" value="1"/>
</dbReference>
<dbReference type="InterPro" id="IPR002123">
    <property type="entry name" value="Plipid/glycerol_acylTrfase"/>
</dbReference>
<dbReference type="Gene3D" id="1.20.1250.20">
    <property type="entry name" value="MFS general substrate transporter like domains"/>
    <property type="match status" value="1"/>
</dbReference>
<evidence type="ECO:0000256" key="1">
    <source>
        <dbReference type="ARBA" id="ARBA00006432"/>
    </source>
</evidence>
<feature type="transmembrane region" description="Helical" evidence="6">
    <location>
        <begin position="41"/>
        <end position="62"/>
    </location>
</feature>
<feature type="transmembrane region" description="Helical" evidence="6">
    <location>
        <begin position="836"/>
        <end position="858"/>
    </location>
</feature>
<dbReference type="Proteomes" id="UP001196870">
    <property type="component" value="Unassembled WGS sequence"/>
</dbReference>
<keyword evidence="9" id="KW-1185">Reference proteome</keyword>
<keyword evidence="5 6" id="KW-0472">Membrane</keyword>
<reference evidence="9" key="1">
    <citation type="journal article" date="2021" name="Syst. Appl. Microbiol.">
        <title>Roseomonas hellenica sp. nov., isolated from roots of wild-growing Alkanna tinctoria.</title>
        <authorList>
            <person name="Rat A."/>
            <person name="Naranjo H.D."/>
            <person name="Lebbe L."/>
            <person name="Cnockaert M."/>
            <person name="Krigas N."/>
            <person name="Grigoriadou K."/>
            <person name="Maloupa E."/>
            <person name="Willems A."/>
        </authorList>
    </citation>
    <scope>NUCLEOTIDE SEQUENCE [LARGE SCALE GENOMIC DNA]</scope>
    <source>
        <strain evidence="9">LMG 31523</strain>
    </source>
</reference>
<feature type="transmembrane region" description="Helical" evidence="6">
    <location>
        <begin position="284"/>
        <end position="307"/>
    </location>
</feature>
<dbReference type="SMART" id="SM00563">
    <property type="entry name" value="PlsC"/>
    <property type="match status" value="1"/>
</dbReference>
<feature type="transmembrane region" description="Helical" evidence="6">
    <location>
        <begin position="361"/>
        <end position="384"/>
    </location>
</feature>
<sequence length="1129" mass="120211">MLRTRRFLPLFVTQTAGALNDNLVKNAIAILALISMADDGASFIALLGGVFIAPYILFSGLGGQLADARDKARLIRWNKGFEVVLMAGAAAGFALGSFPVLIVVLFGLGLQATLFSPLKYGLLPQHLEEQELVAGNGLIEAGTFSGILVGTILGGALIGLTAGAVWVGGLGMVLAAVGLAAAMRIPAAPAMAPDLRVDPNIFRSTGALIVQARGNRPVWLSALGLSWFWSLGATVIAALPVIAHTALRGEPAVATLLLTVFAVGVGAGSVLCAKLLKGEVSARYVPFAAIGISVAAIDMALACFAIEGGAGLPTPLAVLGSVQGWRLMGDLLLLAVCGGLYSVPLYAVIQERSGHDATSRMIAANNVLNAIAMVASAVVTGLLLQQGVSFEWVLIGTAVLNLGVAFIIAALLPQDTLKTIFRAYFRLLHRVEIVGLENYPAEGVRAVVTPNHLSLADGALVAAFLPGYPTFAVDTGMARKWWVRPFLAPVDIFRVDPASAYSVKAMVRAVREEGRRLVIFPEGRLTRTGALMKIYDGTAVVADKSDAVIVPVRLEGLQYSPFSYLRGILRRRLFPRYRLTILPPVRLQADAALSGRARRKVLGTALDAVMSESAARTANTGRTLFSALLDARDTHDAKAPLIEDLDRTPIAYRRLLLGAAVLGRRLARGTAPGERVGVMLPNAVGGVVTFFALQAFGRVPAMLNFSAGAEAMLAACTAAEVRTVLCSRRFVERAKLGPVVERMAHDITFLWLEDVRAGIGMLAKLRGMLDARLARRLPGARGDADAPAVALFTSGSEGVPKGVLLSHRNILANCAQVAAVLDFNPRDRVLNAMPMFHSFGLTGGTLLPLLNGVPIFFYPSPLHFRIIPEIAYDTECTIVFGTDTFLNGWARHANPYDFRCLRLAFAGAEKLRDETRRLYADRFGVRVLEGYGVTEAAPVVAVNSPRQPRAGTVGKLLPMIEHRLEPVPGIETGGRLLVRGPNIMLGYLRSTAPGVLEPPADGWHDTGDIVALDDDGFVRIVGRVKRFAKIAGEMVSMPAAEALAEQLWPDAVHAVVTQPDPRKGERLVLVTTQPGATARALLDHARSRSVPEIMVPREILTVAKLPLLGTGKVDYPAVQALLARETVPA</sequence>
<evidence type="ECO:0000313" key="8">
    <source>
        <dbReference type="EMBL" id="MBR0666638.1"/>
    </source>
</evidence>
<dbReference type="InterPro" id="IPR042099">
    <property type="entry name" value="ANL_N_sf"/>
</dbReference>
<feature type="transmembrane region" description="Helical" evidence="6">
    <location>
        <begin position="390"/>
        <end position="412"/>
    </location>
</feature>
<evidence type="ECO:0000256" key="6">
    <source>
        <dbReference type="SAM" id="Phobius"/>
    </source>
</evidence>
<keyword evidence="2" id="KW-0436">Ligase</keyword>
<dbReference type="Pfam" id="PF01553">
    <property type="entry name" value="Acyltransferase"/>
    <property type="match status" value="1"/>
</dbReference>
<dbReference type="InterPro" id="IPR025110">
    <property type="entry name" value="AMP-bd_C"/>
</dbReference>
<dbReference type="CDD" id="cd06173">
    <property type="entry name" value="MFS_MefA_like"/>
    <property type="match status" value="1"/>
</dbReference>
<dbReference type="SUPFAM" id="SSF69593">
    <property type="entry name" value="Glycerol-3-phosphate (1)-acyltransferase"/>
    <property type="match status" value="1"/>
</dbReference>
<organism evidence="8 9">
    <name type="scientific">Plastoroseomonas hellenica</name>
    <dbReference type="NCBI Taxonomy" id="2687306"/>
    <lineage>
        <taxon>Bacteria</taxon>
        <taxon>Pseudomonadati</taxon>
        <taxon>Pseudomonadota</taxon>
        <taxon>Alphaproteobacteria</taxon>
        <taxon>Acetobacterales</taxon>
        <taxon>Acetobacteraceae</taxon>
        <taxon>Plastoroseomonas</taxon>
    </lineage>
</organism>
<proteinExistence type="inferred from homology"/>
<feature type="transmembrane region" description="Helical" evidence="6">
    <location>
        <begin position="152"/>
        <end position="181"/>
    </location>
</feature>
<feature type="transmembrane region" description="Helical" evidence="6">
    <location>
        <begin position="327"/>
        <end position="349"/>
    </location>
</feature>
<dbReference type="Gene3D" id="3.40.50.12780">
    <property type="entry name" value="N-terminal domain of ligase-like"/>
    <property type="match status" value="1"/>
</dbReference>
<dbReference type="InterPro" id="IPR000873">
    <property type="entry name" value="AMP-dep_synth/lig_dom"/>
</dbReference>
<dbReference type="EMBL" id="JAAGBB010000025">
    <property type="protein sequence ID" value="MBR0666638.1"/>
    <property type="molecule type" value="Genomic_DNA"/>
</dbReference>
<protein>
    <submittedName>
        <fullName evidence="8">Acyl-[ACP]--phospholipid O-acyltransferase</fullName>
    </submittedName>
</protein>
<name>A0ABS5F2E9_9PROT</name>
<accession>A0ABS5F2E9</accession>
<evidence type="ECO:0000256" key="3">
    <source>
        <dbReference type="ARBA" id="ARBA00022692"/>
    </source>
</evidence>
<keyword evidence="3 6" id="KW-0812">Transmembrane</keyword>
<evidence type="ECO:0000256" key="5">
    <source>
        <dbReference type="ARBA" id="ARBA00023136"/>
    </source>
</evidence>
<dbReference type="InterPro" id="IPR011701">
    <property type="entry name" value="MFS"/>
</dbReference>
<dbReference type="InterPro" id="IPR036259">
    <property type="entry name" value="MFS_trans_sf"/>
</dbReference>
<feature type="domain" description="Phospholipid/glycerol acyltransferase" evidence="7">
    <location>
        <begin position="446"/>
        <end position="557"/>
    </location>
</feature>
<dbReference type="PANTHER" id="PTHR43201">
    <property type="entry name" value="ACYL-COA SYNTHETASE"/>
    <property type="match status" value="1"/>
</dbReference>
<feature type="transmembrane region" description="Helical" evidence="6">
    <location>
        <begin position="218"/>
        <end position="246"/>
    </location>
</feature>
<evidence type="ECO:0000259" key="7">
    <source>
        <dbReference type="SMART" id="SM00563"/>
    </source>
</evidence>
<feature type="transmembrane region" description="Helical" evidence="6">
    <location>
        <begin position="83"/>
        <end position="110"/>
    </location>
</feature>
<comment type="caution">
    <text evidence="8">The sequence shown here is derived from an EMBL/GenBank/DDBJ whole genome shotgun (WGS) entry which is preliminary data.</text>
</comment>
<dbReference type="Pfam" id="PF07690">
    <property type="entry name" value="MFS_1"/>
    <property type="match status" value="1"/>
</dbReference>
<dbReference type="CDD" id="cd07989">
    <property type="entry name" value="LPLAT_AGPAT-like"/>
    <property type="match status" value="1"/>
</dbReference>
<dbReference type="SUPFAM" id="SSF56801">
    <property type="entry name" value="Acetyl-CoA synthetase-like"/>
    <property type="match status" value="1"/>
</dbReference>
<evidence type="ECO:0000256" key="2">
    <source>
        <dbReference type="ARBA" id="ARBA00022598"/>
    </source>
</evidence>
<keyword evidence="4 6" id="KW-1133">Transmembrane helix</keyword>
<dbReference type="Gene3D" id="3.30.300.30">
    <property type="match status" value="1"/>
</dbReference>
<comment type="similarity">
    <text evidence="1">Belongs to the ATP-dependent AMP-binding enzyme family.</text>
</comment>
<dbReference type="PANTHER" id="PTHR43201:SF5">
    <property type="entry name" value="MEDIUM-CHAIN ACYL-COA LIGASE ACSF2, MITOCHONDRIAL"/>
    <property type="match status" value="1"/>
</dbReference>